<dbReference type="Gene3D" id="1.10.238.10">
    <property type="entry name" value="EF-hand"/>
    <property type="match status" value="4"/>
</dbReference>
<keyword evidence="4" id="KW-1133">Transmembrane helix</keyword>
<dbReference type="InterPro" id="IPR002048">
    <property type="entry name" value="EF_hand_dom"/>
</dbReference>
<accession>H3GCW5</accession>
<dbReference type="VEuPathDB" id="FungiDB:KRP22_7152"/>
<dbReference type="Pfam" id="PF12796">
    <property type="entry name" value="Ank_2"/>
    <property type="match status" value="1"/>
</dbReference>
<dbReference type="VEuPathDB" id="FungiDB:KRP22_7151"/>
<feature type="transmembrane region" description="Helical" evidence="4">
    <location>
        <begin position="220"/>
        <end position="246"/>
    </location>
</feature>
<dbReference type="Gene3D" id="1.25.40.20">
    <property type="entry name" value="Ankyrin repeat-containing domain"/>
    <property type="match status" value="2"/>
</dbReference>
<dbReference type="InterPro" id="IPR002110">
    <property type="entry name" value="Ankyrin_rpt"/>
</dbReference>
<dbReference type="eggNOG" id="KOG0027">
    <property type="taxonomic scope" value="Eukaryota"/>
</dbReference>
<dbReference type="VEuPathDB" id="FungiDB:KRP23_9865"/>
<dbReference type="PROSITE" id="PS50297">
    <property type="entry name" value="ANK_REP_REGION"/>
    <property type="match status" value="3"/>
</dbReference>
<evidence type="ECO:0000313" key="8">
    <source>
        <dbReference type="Proteomes" id="UP000005238"/>
    </source>
</evidence>
<dbReference type="Proteomes" id="UP000005238">
    <property type="component" value="Unassembled WGS sequence"/>
</dbReference>
<dbReference type="PANTHER" id="PTHR20875:SF0">
    <property type="entry name" value="GH12158P"/>
    <property type="match status" value="1"/>
</dbReference>
<dbReference type="GO" id="GO:0005509">
    <property type="term" value="F:calcium ion binding"/>
    <property type="evidence" value="ECO:0007669"/>
    <property type="project" value="InterPro"/>
</dbReference>
<evidence type="ECO:0000313" key="7">
    <source>
        <dbReference type="EnsemblProtists" id="Phyra73352"/>
    </source>
</evidence>
<keyword evidence="2" id="KW-0040">ANK repeat</keyword>
<dbReference type="VEuPathDB" id="FungiDB:KRP23_9864"/>
<dbReference type="InterPro" id="IPR000157">
    <property type="entry name" value="TIR_dom"/>
</dbReference>
<dbReference type="SUPFAM" id="SSF48403">
    <property type="entry name" value="Ankyrin repeat"/>
    <property type="match status" value="1"/>
</dbReference>
<organism evidence="7 8">
    <name type="scientific">Phytophthora ramorum</name>
    <name type="common">Sudden oak death agent</name>
    <dbReference type="NCBI Taxonomy" id="164328"/>
    <lineage>
        <taxon>Eukaryota</taxon>
        <taxon>Sar</taxon>
        <taxon>Stramenopiles</taxon>
        <taxon>Oomycota</taxon>
        <taxon>Peronosporomycetes</taxon>
        <taxon>Peronosporales</taxon>
        <taxon>Peronosporaceae</taxon>
        <taxon>Phytophthora</taxon>
    </lineage>
</organism>
<dbReference type="STRING" id="164328.H3GCW5"/>
<dbReference type="SMART" id="SM00248">
    <property type="entry name" value="ANK"/>
    <property type="match status" value="9"/>
</dbReference>
<dbReference type="InterPro" id="IPR036770">
    <property type="entry name" value="Ankyrin_rpt-contain_sf"/>
</dbReference>
<dbReference type="GO" id="GO:0007165">
    <property type="term" value="P:signal transduction"/>
    <property type="evidence" value="ECO:0007669"/>
    <property type="project" value="InterPro"/>
</dbReference>
<sequence>MVGGESPTSDSTAANDSRRLHFGGHGAPRDPDESVNTQRSLRTPFVDSTARSDISSATYQLTQSPKNQQIWPPLQEIRRRHLANVQALHGKLAEVPRHWLMIRFLNNSFFARRLMRSGMLLTGGLFAGLVFYNVFVERWLSRHKDEDSDEYENCRSVANFSALIYQTLPAAIILSLPGSGLRAFEPFKREDASGDEKPSEDSDEHSEEEVSSMAMIRRCFVFQLCEVLAVFMLLFDIGLVLYFLYILLGGAISSCGSAATQIFALGAAACYGGLFTVLYYFTRYREHIKMQLGAFMETAQTGDLRKHVNLRADRKLNTTKKIIPVVRTRLYYATRRGDLHEMREILEYAKDKGLTSSEIGFPRKIYAAPTIRWRFFARSSENPVHIAASLGNIRALELLREFEFDLAALDKVQRVVISTGGFFWHFIQLVVKRPERSDEDSANSIFHTTLVTPLHCAVVTGQLETVRWLLERGAPPGTLAQASFRSNRIPPLYLAEHGEIARELLLHGADPLVIPDPGYMNTMTPLQLAYVRGNYAVAQELEEWGSDVALTPFHLAAARNNVKAVRKFIARKTDVDCLGEMGYVGLNRRTPLHWAAISGSAEAVKALLKGGADPNFQDVRGRSPLHWAAKLNKLEVVHLLLRAKADPNLVDSEYMTPLMCAASALDASRELFSELTYAGGNIGYQLPITGDTALHVAVREENQESALAVLANGGDLMRMNNEGLRPLDCTANTRLLFELKRAAGQRDVMISYTHSHLEFARKLRQSLEEANITTWLDLMDPSGIGGGAVWREEIARGITNASIVLCILTEDYASSEWCLKELALAKQVGTPILAVSTEGAIVDENMQVYLYTRQIIPFEPAIVDLRHDEGRVEYAYDESRYRSQFHLLLDGVRDEVEKHRFFTRQNNVATSHRLDGGDADGGGERSNRGTMLQTLTDSLLSETTESASPNDWQEGGFVFLSHGDKHKTFVHQLSSRLMDAGISCYSDRSIEGQDFYTRIQVAQETILRCSCFVVLVSKQTMGNELVRDQLAFAEDKGRPIFPVVLNDLEPGLDKRYTLVRSELFHFMANGMSFKASFSQLANVLRQHCDVSQPDSDPEGIRNLSSMEGLEDTQVDLSSTCIRIGGIPGRVAFVDSCLHQTDSVLFSGLSLRFAWWRRLWWKMQSNLAPAVTPRPVKGAAANARSGRTYALSASPMKVLGADAKAQAVIRPADSPIPSTLRKKPLILSGDIRNLGSNFQLATAREALSLTHLGDVFAAHGIVITRAEAQALRHEFEENNDRGLSYVEFVDDLARSLRGPTTGTQDTGGPIESSGLVAGAASRALVKKPRLAEHLSRLSIRHTQLVGELRILLGANLRVSWAAVRDACRAADTGALGPGKLSKPAFARLLAGLGIPALSTAALEELSQDGTTIDYHEFLAQFCSSFQHGDTNNVGNSLVFDRPAGKAIAEVAVGSGANNITATNKTLQSPGVTGVLGGHSPKKVANQNASGLTALGKDPLLLEQLRIVVGEKLSSRNAEIVATFAALDPTNLGSIPAAVFTQALRDLHLVDTEEEVATVLVASSGDHGKGNVDYRKFAASFGELTPSRGKPGAAAMTCSLQENSSLVFAGNKDVKGAHKNRVALSSPGNELKEAFSRLPDASWRAIHVELELSDPRKGGLVPPAELLRVLSKHLGPLPSRHFGSLFRACGSHAHQLMDYRSLVKSYRPRVADTESFFTPPLQGEGAKGAIAVGRQHSQQATAPTESLVLVWSVRVARARLGAVQWRALQDRLAACDPRRQGRVSTPAFALAVREVLSLTEAQTAFLCYFYEDRSVATDAPLIRYASFLTDYEDPGLEANDPNDLDDPNTQVASRAAGAAALMSGGPSLGDTELDVGTELELLRQFFRAKVGELERMLVDVDADRRGFVSLPVFTRLCAKLSVDAGTKWRETRATAKLFARYIARGGQFYYRGFLLDMDGKAGLQAQALVLQEDDEEDRIDGEERDKFMSIATKDRPLDVHEARVAIRHLMTTTRSQQNAVYKLLANMDPSGSGLLTYPELHRALERLGIQLRGDAVAQELLGFYEEEDARGERSTGQVKYLQLLHALGGRDPDKVGKDSSMSDLSSHCSYYSAVGISPRAVRRSQAGIVASRQLTSRAGYVLAAQAVSHAVENPRAALNAGVGATGGAGAVEQKLQKALQAQGKTAWKQLTRKLQALDNEHRGSVTPSSLRKVLGELGIELDQEEIVRLQLKYDAEQNGRLNYHALLRQLTSALSDLGSSGGGGGDLLPSLSLTSPIKNKASGSESVPEDLRLGVQAKWKEVYASFKTLDKTNSGRVSAAHFRQLLDWYALSLTDSSFLAVLRVFDSDDGLVDYNRFMRACFRG</sequence>
<keyword evidence="4" id="KW-0472">Membrane</keyword>
<dbReference type="PROSITE" id="PS00018">
    <property type="entry name" value="EF_HAND_1"/>
    <property type="match status" value="1"/>
</dbReference>
<dbReference type="SUPFAM" id="SSF47473">
    <property type="entry name" value="EF-hand"/>
    <property type="match status" value="3"/>
</dbReference>
<dbReference type="EMBL" id="DS566000">
    <property type="status" value="NOT_ANNOTATED_CDS"/>
    <property type="molecule type" value="Genomic_DNA"/>
</dbReference>
<dbReference type="Pfam" id="PF00023">
    <property type="entry name" value="Ank"/>
    <property type="match status" value="1"/>
</dbReference>
<dbReference type="InterPro" id="IPR052603">
    <property type="entry name" value="EFCB6"/>
</dbReference>
<dbReference type="SUPFAM" id="SSF52200">
    <property type="entry name" value="Toll/Interleukin receptor TIR domain"/>
    <property type="match status" value="2"/>
</dbReference>
<feature type="region of interest" description="Disordered" evidence="3">
    <location>
        <begin position="1"/>
        <end position="42"/>
    </location>
</feature>
<reference evidence="7" key="2">
    <citation type="submission" date="2015-06" db="UniProtKB">
        <authorList>
            <consortium name="EnsemblProtists"/>
        </authorList>
    </citation>
    <scope>IDENTIFICATION</scope>
    <source>
        <strain evidence="7">Pr102</strain>
    </source>
</reference>
<feature type="domain" description="EF-hand" evidence="6">
    <location>
        <begin position="2013"/>
        <end position="2048"/>
    </location>
</feature>
<dbReference type="Pfam" id="PF13676">
    <property type="entry name" value="TIR_2"/>
    <property type="match status" value="2"/>
</dbReference>
<dbReference type="PROSITE" id="PS50104">
    <property type="entry name" value="TIR"/>
    <property type="match status" value="1"/>
</dbReference>
<dbReference type="SMART" id="SM00054">
    <property type="entry name" value="EFh"/>
    <property type="match status" value="3"/>
</dbReference>
<dbReference type="InterPro" id="IPR018247">
    <property type="entry name" value="EF_Hand_1_Ca_BS"/>
</dbReference>
<proteinExistence type="predicted"/>
<dbReference type="InterPro" id="IPR035897">
    <property type="entry name" value="Toll_tir_struct_dom_sf"/>
</dbReference>
<reference evidence="8" key="1">
    <citation type="journal article" date="2006" name="Science">
        <title>Phytophthora genome sequences uncover evolutionary origins and mechanisms of pathogenesis.</title>
        <authorList>
            <person name="Tyler B.M."/>
            <person name="Tripathy S."/>
            <person name="Zhang X."/>
            <person name="Dehal P."/>
            <person name="Jiang R.H."/>
            <person name="Aerts A."/>
            <person name="Arredondo F.D."/>
            <person name="Baxter L."/>
            <person name="Bensasson D."/>
            <person name="Beynon J.L."/>
            <person name="Chapman J."/>
            <person name="Damasceno C.M."/>
            <person name="Dorrance A.E."/>
            <person name="Dou D."/>
            <person name="Dickerman A.W."/>
            <person name="Dubchak I.L."/>
            <person name="Garbelotto M."/>
            <person name="Gijzen M."/>
            <person name="Gordon S.G."/>
            <person name="Govers F."/>
            <person name="Grunwald N.J."/>
            <person name="Huang W."/>
            <person name="Ivors K.L."/>
            <person name="Jones R.W."/>
            <person name="Kamoun S."/>
            <person name="Krampis K."/>
            <person name="Lamour K.H."/>
            <person name="Lee M.K."/>
            <person name="McDonald W.H."/>
            <person name="Medina M."/>
            <person name="Meijer H.J."/>
            <person name="Nordberg E.K."/>
            <person name="Maclean D.J."/>
            <person name="Ospina-Giraldo M.D."/>
            <person name="Morris P.F."/>
            <person name="Phuntumart V."/>
            <person name="Putnam N.H."/>
            <person name="Rash S."/>
            <person name="Rose J.K."/>
            <person name="Sakihama Y."/>
            <person name="Salamov A.A."/>
            <person name="Savidor A."/>
            <person name="Scheuring C.F."/>
            <person name="Smith B.M."/>
            <person name="Sobral B.W."/>
            <person name="Terry A."/>
            <person name="Torto-Alalibo T.A."/>
            <person name="Win J."/>
            <person name="Xu Z."/>
            <person name="Zhang H."/>
            <person name="Grigoriev I.V."/>
            <person name="Rokhsar D.S."/>
            <person name="Boore J.L."/>
        </authorList>
    </citation>
    <scope>NUCLEOTIDE SEQUENCE [LARGE SCALE GENOMIC DNA]</scope>
    <source>
        <strain evidence="8">Pr102</strain>
    </source>
</reference>
<feature type="transmembrane region" description="Helical" evidence="4">
    <location>
        <begin position="156"/>
        <end position="176"/>
    </location>
</feature>
<feature type="repeat" description="ANK" evidence="2">
    <location>
        <begin position="689"/>
        <end position="721"/>
    </location>
</feature>
<evidence type="ECO:0000256" key="1">
    <source>
        <dbReference type="ARBA" id="ARBA00022837"/>
    </source>
</evidence>
<feature type="repeat" description="ANK" evidence="2">
    <location>
        <begin position="620"/>
        <end position="652"/>
    </location>
</feature>
<dbReference type="SMART" id="SM00255">
    <property type="entry name" value="TIR"/>
    <property type="match status" value="1"/>
</dbReference>
<evidence type="ECO:0000259" key="6">
    <source>
        <dbReference type="PROSITE" id="PS50222"/>
    </source>
</evidence>
<dbReference type="PROSITE" id="PS50222">
    <property type="entry name" value="EF_HAND_2"/>
    <property type="match status" value="2"/>
</dbReference>
<evidence type="ECO:0000256" key="3">
    <source>
        <dbReference type="SAM" id="MobiDB-lite"/>
    </source>
</evidence>
<dbReference type="InParanoid" id="H3GCW5"/>
<name>H3GCW5_PHYRM</name>
<evidence type="ECO:0000256" key="4">
    <source>
        <dbReference type="SAM" id="Phobius"/>
    </source>
</evidence>
<protein>
    <submittedName>
        <fullName evidence="7">Uncharacterized protein</fullName>
    </submittedName>
</protein>
<feature type="domain" description="EF-hand" evidence="6">
    <location>
        <begin position="2295"/>
        <end position="2330"/>
    </location>
</feature>
<dbReference type="HOGENOM" id="CLU_230738_0_0_1"/>
<dbReference type="InterPro" id="IPR011992">
    <property type="entry name" value="EF-hand-dom_pair"/>
</dbReference>
<keyword evidence="4" id="KW-0812">Transmembrane</keyword>
<evidence type="ECO:0000259" key="5">
    <source>
        <dbReference type="PROSITE" id="PS50104"/>
    </source>
</evidence>
<feature type="transmembrane region" description="Helical" evidence="4">
    <location>
        <begin position="258"/>
        <end position="281"/>
    </location>
</feature>
<keyword evidence="1" id="KW-0106">Calcium</keyword>
<dbReference type="PANTHER" id="PTHR20875">
    <property type="entry name" value="EF-HAND CALCIUM-BINDING DOMAIN-CONTAINING PROTEIN 6-RELATED"/>
    <property type="match status" value="1"/>
</dbReference>
<evidence type="ECO:0000256" key="2">
    <source>
        <dbReference type="PROSITE-ProRule" id="PRU00023"/>
    </source>
</evidence>
<keyword evidence="8" id="KW-1185">Reference proteome</keyword>
<feature type="repeat" description="ANK" evidence="2">
    <location>
        <begin position="587"/>
        <end position="619"/>
    </location>
</feature>
<dbReference type="PROSITE" id="PS50088">
    <property type="entry name" value="ANK_REPEAT"/>
    <property type="match status" value="4"/>
</dbReference>
<dbReference type="eggNOG" id="KOG4177">
    <property type="taxonomic scope" value="Eukaryota"/>
</dbReference>
<dbReference type="EnsemblProtists" id="Phyra73352">
    <property type="protein sequence ID" value="Phyra73352"/>
    <property type="gene ID" value="Phyra73352"/>
</dbReference>
<feature type="compositionally biased region" description="Polar residues" evidence="3">
    <location>
        <begin position="1"/>
        <end position="15"/>
    </location>
</feature>
<feature type="repeat" description="ANK" evidence="2">
    <location>
        <begin position="449"/>
        <end position="474"/>
    </location>
</feature>
<feature type="domain" description="TIR" evidence="5">
    <location>
        <begin position="744"/>
        <end position="899"/>
    </location>
</feature>
<feature type="transmembrane region" description="Helical" evidence="4">
    <location>
        <begin position="118"/>
        <end position="136"/>
    </location>
</feature>
<dbReference type="Gene3D" id="3.40.50.10140">
    <property type="entry name" value="Toll/interleukin-1 receptor homology (TIR) domain"/>
    <property type="match status" value="2"/>
</dbReference>